<reference evidence="2" key="1">
    <citation type="journal article" date="2014" name="Proc. Natl. Acad. Sci. U.S.A.">
        <title>Extensive sampling of basidiomycete genomes demonstrates inadequacy of the white-rot/brown-rot paradigm for wood decay fungi.</title>
        <authorList>
            <person name="Riley R."/>
            <person name="Salamov A.A."/>
            <person name="Brown D.W."/>
            <person name="Nagy L.G."/>
            <person name="Floudas D."/>
            <person name="Held B.W."/>
            <person name="Levasseur A."/>
            <person name="Lombard V."/>
            <person name="Morin E."/>
            <person name="Otillar R."/>
            <person name="Lindquist E.A."/>
            <person name="Sun H."/>
            <person name="LaButti K.M."/>
            <person name="Schmutz J."/>
            <person name="Jabbour D."/>
            <person name="Luo H."/>
            <person name="Baker S.E."/>
            <person name="Pisabarro A.G."/>
            <person name="Walton J.D."/>
            <person name="Blanchette R.A."/>
            <person name="Henrissat B."/>
            <person name="Martin F."/>
            <person name="Cullen D."/>
            <person name="Hibbett D.S."/>
            <person name="Grigoriev I.V."/>
        </authorList>
    </citation>
    <scope>NUCLEOTIDE SEQUENCE [LARGE SCALE GENOMIC DNA]</scope>
    <source>
        <strain evidence="2">FD-172 SS1</strain>
    </source>
</reference>
<dbReference type="AlphaFoldDB" id="A0A067MVJ5"/>
<keyword evidence="2" id="KW-1185">Reference proteome</keyword>
<dbReference type="HOGENOM" id="CLU_1343037_0_0_1"/>
<sequence>MGDQAPRGRTPGFSLDTSSSASLIIDHPQASPTTLHAISVAVKALVPLAELECRMKVFERLVPDKVEDIIQAFLPEAHTAIVWGCGLPDEWDDLTKKHGVTPDRIPQFVSQTLEVASTTERLQTDPLKSPHASSIIALLSSELDSIPARRRWTQPPSELYKLVIFETLDLQPNSFYGPNKDALAALLPLIDEKRLGWYKMYGIF</sequence>
<gene>
    <name evidence="1" type="ORF">BOTBODRAFT_173531</name>
</gene>
<dbReference type="InParanoid" id="A0A067MVJ5"/>
<protein>
    <submittedName>
        <fullName evidence="1">Uncharacterized protein</fullName>
    </submittedName>
</protein>
<evidence type="ECO:0000313" key="1">
    <source>
        <dbReference type="EMBL" id="KDQ15862.1"/>
    </source>
</evidence>
<dbReference type="Proteomes" id="UP000027195">
    <property type="component" value="Unassembled WGS sequence"/>
</dbReference>
<proteinExistence type="predicted"/>
<accession>A0A067MVJ5</accession>
<name>A0A067MVJ5_BOTB1</name>
<evidence type="ECO:0000313" key="2">
    <source>
        <dbReference type="Proteomes" id="UP000027195"/>
    </source>
</evidence>
<organism evidence="1 2">
    <name type="scientific">Botryobasidium botryosum (strain FD-172 SS1)</name>
    <dbReference type="NCBI Taxonomy" id="930990"/>
    <lineage>
        <taxon>Eukaryota</taxon>
        <taxon>Fungi</taxon>
        <taxon>Dikarya</taxon>
        <taxon>Basidiomycota</taxon>
        <taxon>Agaricomycotina</taxon>
        <taxon>Agaricomycetes</taxon>
        <taxon>Cantharellales</taxon>
        <taxon>Botryobasidiaceae</taxon>
        <taxon>Botryobasidium</taxon>
    </lineage>
</organism>
<dbReference type="EMBL" id="KL198030">
    <property type="protein sequence ID" value="KDQ15862.1"/>
    <property type="molecule type" value="Genomic_DNA"/>
</dbReference>